<sequence length="416" mass="43501">MRTPKNLALTVLGLCGPAHLLLAFLAALLVGVRSHGRTFHVHAKLPREADPDPSAPYQPSAHFAPLCPGYLLPIALHDLGLNALDVLSALLRAPARSQRAHLVLPHLGHVTPLTGSLAGDLPVPPAAAGVVHHHHHHVVVLQGGGFPGDAPPSKEAMAALLQLPRTIMGHQHHLPDTAMSRSHTVTVPRVYQSLSTVGGGVTHQYHFHSAQDLAAAAVHGGAEAAQPPPPAPLPPAPAPAPAPAPTIFPQHDPDAEWYARQQAARVLALLGVHVDEMDDDPPGPSPPPPPPLRPAGPLAPAPASTPAPAPTPTPAPTPAQSPSPPPMHPDKDHVSLVIPHVVQDTGAHVGVEVDDEVMKKELVKYLIKVQNKYKELNAHHSDDGDLDDFSGWKSRSDDAAVDGDVVAGGDLDVETA</sequence>
<dbReference type="PRINTS" id="PR01217">
    <property type="entry name" value="PRICHEXTENSN"/>
</dbReference>
<feature type="compositionally biased region" description="Pro residues" evidence="1">
    <location>
        <begin position="282"/>
        <end position="327"/>
    </location>
</feature>
<evidence type="ECO:0000256" key="1">
    <source>
        <dbReference type="SAM" id="MobiDB-lite"/>
    </source>
</evidence>
<organism evidence="2 3">
    <name type="scientific">Frankliniella fusca</name>
    <dbReference type="NCBI Taxonomy" id="407009"/>
    <lineage>
        <taxon>Eukaryota</taxon>
        <taxon>Metazoa</taxon>
        <taxon>Ecdysozoa</taxon>
        <taxon>Arthropoda</taxon>
        <taxon>Hexapoda</taxon>
        <taxon>Insecta</taxon>
        <taxon>Pterygota</taxon>
        <taxon>Neoptera</taxon>
        <taxon>Paraneoptera</taxon>
        <taxon>Thysanoptera</taxon>
        <taxon>Terebrantia</taxon>
        <taxon>Thripoidea</taxon>
        <taxon>Thripidae</taxon>
        <taxon>Frankliniella</taxon>
    </lineage>
</organism>
<dbReference type="EMBL" id="JAHWGI010000014">
    <property type="protein sequence ID" value="KAK3907717.1"/>
    <property type="molecule type" value="Genomic_DNA"/>
</dbReference>
<feature type="compositionally biased region" description="Pro residues" evidence="1">
    <location>
        <begin position="226"/>
        <end position="246"/>
    </location>
</feature>
<evidence type="ECO:0000313" key="3">
    <source>
        <dbReference type="Proteomes" id="UP001219518"/>
    </source>
</evidence>
<accession>A0AAE1L7C6</accession>
<evidence type="ECO:0000313" key="2">
    <source>
        <dbReference type="EMBL" id="KAK3907717.1"/>
    </source>
</evidence>
<reference evidence="2" key="1">
    <citation type="submission" date="2021-07" db="EMBL/GenBank/DDBJ databases">
        <authorList>
            <person name="Catto M.A."/>
            <person name="Jacobson A."/>
            <person name="Kennedy G."/>
            <person name="Labadie P."/>
            <person name="Hunt B.G."/>
            <person name="Srinivasan R."/>
        </authorList>
    </citation>
    <scope>NUCLEOTIDE SEQUENCE</scope>
    <source>
        <strain evidence="2">PL_HMW_Pooled</strain>
        <tissue evidence="2">Head</tissue>
    </source>
</reference>
<proteinExistence type="predicted"/>
<protein>
    <submittedName>
        <fullName evidence="2">Cell surface glycoprotein 1</fullName>
    </submittedName>
</protein>
<keyword evidence="3" id="KW-1185">Reference proteome</keyword>
<feature type="region of interest" description="Disordered" evidence="1">
    <location>
        <begin position="376"/>
        <end position="416"/>
    </location>
</feature>
<dbReference type="AlphaFoldDB" id="A0AAE1L7C6"/>
<feature type="region of interest" description="Disordered" evidence="1">
    <location>
        <begin position="275"/>
        <end position="332"/>
    </location>
</feature>
<feature type="region of interest" description="Disordered" evidence="1">
    <location>
        <begin position="218"/>
        <end position="251"/>
    </location>
</feature>
<dbReference type="Proteomes" id="UP001219518">
    <property type="component" value="Unassembled WGS sequence"/>
</dbReference>
<comment type="caution">
    <text evidence="2">The sequence shown here is derived from an EMBL/GenBank/DDBJ whole genome shotgun (WGS) entry which is preliminary data.</text>
</comment>
<reference evidence="2" key="2">
    <citation type="journal article" date="2023" name="BMC Genomics">
        <title>Pest status, molecular evolution, and epigenetic factors derived from the genome assembly of Frankliniella fusca, a thysanopteran phytovirus vector.</title>
        <authorList>
            <person name="Catto M.A."/>
            <person name="Labadie P.E."/>
            <person name="Jacobson A.L."/>
            <person name="Kennedy G.G."/>
            <person name="Srinivasan R."/>
            <person name="Hunt B.G."/>
        </authorList>
    </citation>
    <scope>NUCLEOTIDE SEQUENCE</scope>
    <source>
        <strain evidence="2">PL_HMW_Pooled</strain>
    </source>
</reference>
<gene>
    <name evidence="2" type="ORF">KUF71_018353</name>
</gene>
<name>A0AAE1L7C6_9NEOP</name>